<keyword evidence="2" id="KW-0732">Signal</keyword>
<protein>
    <recommendedName>
        <fullName evidence="5">Lipoprotein</fullName>
    </recommendedName>
</protein>
<dbReference type="AlphaFoldDB" id="A0A1I7IAD6"/>
<feature type="signal peptide" evidence="2">
    <location>
        <begin position="1"/>
        <end position="20"/>
    </location>
</feature>
<dbReference type="Proteomes" id="UP000183508">
    <property type="component" value="Unassembled WGS sequence"/>
</dbReference>
<evidence type="ECO:0000256" key="2">
    <source>
        <dbReference type="SAM" id="SignalP"/>
    </source>
</evidence>
<sequence length="216" mass="22621">MKLRLVYMSLAALMMVAGCGGSQHLSNSTSSTISNQASPSTSQSNSTAPTSTQSNAEVTQTIPPSHQNTWNVNDIDVATNGNIDIAISKLKDVSASDVKKQAQAAKPGDVMKAPWKYYGKIVKLSGQVGIAQEYAPGSDISQAFGGGEVGELVIGTEDMTFIDYMNIGSTGDVNVGDMVTVYGYPVGQVQADNKLGGKTAELAIIGKLVEKQQGQQ</sequence>
<dbReference type="EMBL" id="FPBV01000006">
    <property type="protein sequence ID" value="SFU69935.1"/>
    <property type="molecule type" value="Genomic_DNA"/>
</dbReference>
<evidence type="ECO:0000256" key="1">
    <source>
        <dbReference type="SAM" id="MobiDB-lite"/>
    </source>
</evidence>
<organism evidence="3 4">
    <name type="scientific">Alicyclobacillus macrosporangiidus</name>
    <dbReference type="NCBI Taxonomy" id="392015"/>
    <lineage>
        <taxon>Bacteria</taxon>
        <taxon>Bacillati</taxon>
        <taxon>Bacillota</taxon>
        <taxon>Bacilli</taxon>
        <taxon>Bacillales</taxon>
        <taxon>Alicyclobacillaceae</taxon>
        <taxon>Alicyclobacillus</taxon>
    </lineage>
</organism>
<feature type="region of interest" description="Disordered" evidence="1">
    <location>
        <begin position="24"/>
        <end position="70"/>
    </location>
</feature>
<evidence type="ECO:0000313" key="4">
    <source>
        <dbReference type="Proteomes" id="UP000183508"/>
    </source>
</evidence>
<feature type="chain" id="PRO_5039451802" description="Lipoprotein" evidence="2">
    <location>
        <begin position="21"/>
        <end position="216"/>
    </location>
</feature>
<dbReference type="STRING" id="392015.SAMN05421543_10699"/>
<gene>
    <name evidence="3" type="ORF">SAMN05421543_10699</name>
</gene>
<dbReference type="PROSITE" id="PS51257">
    <property type="entry name" value="PROKAR_LIPOPROTEIN"/>
    <property type="match status" value="1"/>
</dbReference>
<keyword evidence="4" id="KW-1185">Reference proteome</keyword>
<proteinExistence type="predicted"/>
<dbReference type="OrthoDB" id="2665517at2"/>
<name>A0A1I7IAD6_9BACL</name>
<reference evidence="4" key="1">
    <citation type="submission" date="2016-10" db="EMBL/GenBank/DDBJ databases">
        <authorList>
            <person name="Varghese N."/>
        </authorList>
    </citation>
    <scope>NUCLEOTIDE SEQUENCE [LARGE SCALE GENOMIC DNA]</scope>
    <source>
        <strain evidence="4">DSM 17980</strain>
    </source>
</reference>
<dbReference type="RefSeq" id="WP_074950979.1">
    <property type="nucleotide sequence ID" value="NZ_FPBV01000006.1"/>
</dbReference>
<evidence type="ECO:0000313" key="3">
    <source>
        <dbReference type="EMBL" id="SFU69935.1"/>
    </source>
</evidence>
<evidence type="ECO:0008006" key="5">
    <source>
        <dbReference type="Google" id="ProtNLM"/>
    </source>
</evidence>
<accession>A0A1I7IAD6</accession>